<name>A0A804ULV0_MAIZE</name>
<reference evidence="1" key="2">
    <citation type="submission" date="2019-07" db="EMBL/GenBank/DDBJ databases">
        <authorList>
            <person name="Seetharam A."/>
            <person name="Woodhouse M."/>
            <person name="Cannon E."/>
        </authorList>
    </citation>
    <scope>NUCLEOTIDE SEQUENCE [LARGE SCALE GENOMIC DNA]</scope>
    <source>
        <strain evidence="1">cv. B73</strain>
    </source>
</reference>
<gene>
    <name evidence="1" type="primary">LOC103641198</name>
</gene>
<dbReference type="EnsemblPlants" id="Zm00001eb414660_T001">
    <property type="protein sequence ID" value="Zm00001eb414660_P001"/>
    <property type="gene ID" value="Zm00001eb414660"/>
</dbReference>
<protein>
    <submittedName>
        <fullName evidence="1">Uncharacterized protein</fullName>
    </submittedName>
</protein>
<keyword evidence="2" id="KW-1185">Reference proteome</keyword>
<accession>A0A804ULV0</accession>
<dbReference type="InParanoid" id="A0A804ULV0"/>
<evidence type="ECO:0000313" key="2">
    <source>
        <dbReference type="Proteomes" id="UP000007305"/>
    </source>
</evidence>
<dbReference type="Proteomes" id="UP000007305">
    <property type="component" value="Chromosome 10"/>
</dbReference>
<reference evidence="1" key="3">
    <citation type="submission" date="2021-05" db="UniProtKB">
        <authorList>
            <consortium name="EnsemblPlants"/>
        </authorList>
    </citation>
    <scope>IDENTIFICATION</scope>
    <source>
        <strain evidence="1">cv. B73</strain>
    </source>
</reference>
<evidence type="ECO:0000313" key="1">
    <source>
        <dbReference type="EnsemblPlants" id="Zm00001eb414660_P001"/>
    </source>
</evidence>
<dbReference type="AlphaFoldDB" id="A0A804ULV0"/>
<sequence length="182" mass="18761">MIRHTYGHVPAAAAHWYCPPVPRACEKSLPTSGLCAALGRAVPVPLATGRVSPTPASTCPPAGATLPPPYSCWAPIPGAPCDGCWCWYVAAPPMARSFAAALARTASCFSSSAARTRSRWRSSAATLSDALRAVAFSTWPCTAARVFCMPAFAEAPTLAAASFVASTAVFPACMAGCMHLAS</sequence>
<dbReference type="Gramene" id="Zm00001eb414660_T001">
    <property type="protein sequence ID" value="Zm00001eb414660_P001"/>
    <property type="gene ID" value="Zm00001eb414660"/>
</dbReference>
<proteinExistence type="predicted"/>
<reference evidence="2" key="1">
    <citation type="journal article" date="2009" name="Science">
        <title>The B73 maize genome: complexity, diversity, and dynamics.</title>
        <authorList>
            <person name="Schnable P.S."/>
            <person name="Ware D."/>
            <person name="Fulton R.S."/>
            <person name="Stein J.C."/>
            <person name="Wei F."/>
            <person name="Pasternak S."/>
            <person name="Liang C."/>
            <person name="Zhang J."/>
            <person name="Fulton L."/>
            <person name="Graves T.A."/>
            <person name="Minx P."/>
            <person name="Reily A.D."/>
            <person name="Courtney L."/>
            <person name="Kruchowski S.S."/>
            <person name="Tomlinson C."/>
            <person name="Strong C."/>
            <person name="Delehaunty K."/>
            <person name="Fronick C."/>
            <person name="Courtney B."/>
            <person name="Rock S.M."/>
            <person name="Belter E."/>
            <person name="Du F."/>
            <person name="Kim K."/>
            <person name="Abbott R.M."/>
            <person name="Cotton M."/>
            <person name="Levy A."/>
            <person name="Marchetto P."/>
            <person name="Ochoa K."/>
            <person name="Jackson S.M."/>
            <person name="Gillam B."/>
            <person name="Chen W."/>
            <person name="Yan L."/>
            <person name="Higginbotham J."/>
            <person name="Cardenas M."/>
            <person name="Waligorski J."/>
            <person name="Applebaum E."/>
            <person name="Phelps L."/>
            <person name="Falcone J."/>
            <person name="Kanchi K."/>
            <person name="Thane T."/>
            <person name="Scimone A."/>
            <person name="Thane N."/>
            <person name="Henke J."/>
            <person name="Wang T."/>
            <person name="Ruppert J."/>
            <person name="Shah N."/>
            <person name="Rotter K."/>
            <person name="Hodges J."/>
            <person name="Ingenthron E."/>
            <person name="Cordes M."/>
            <person name="Kohlberg S."/>
            <person name="Sgro J."/>
            <person name="Delgado B."/>
            <person name="Mead K."/>
            <person name="Chinwalla A."/>
            <person name="Leonard S."/>
            <person name="Crouse K."/>
            <person name="Collura K."/>
            <person name="Kudrna D."/>
            <person name="Currie J."/>
            <person name="He R."/>
            <person name="Angelova A."/>
            <person name="Rajasekar S."/>
            <person name="Mueller T."/>
            <person name="Lomeli R."/>
            <person name="Scara G."/>
            <person name="Ko A."/>
            <person name="Delaney K."/>
            <person name="Wissotski M."/>
            <person name="Lopez G."/>
            <person name="Campos D."/>
            <person name="Braidotti M."/>
            <person name="Ashley E."/>
            <person name="Golser W."/>
            <person name="Kim H."/>
            <person name="Lee S."/>
            <person name="Lin J."/>
            <person name="Dujmic Z."/>
            <person name="Kim W."/>
            <person name="Talag J."/>
            <person name="Zuccolo A."/>
            <person name="Fan C."/>
            <person name="Sebastian A."/>
            <person name="Kramer M."/>
            <person name="Spiegel L."/>
            <person name="Nascimento L."/>
            <person name="Zutavern T."/>
            <person name="Miller B."/>
            <person name="Ambroise C."/>
            <person name="Muller S."/>
            <person name="Spooner W."/>
            <person name="Narechania A."/>
            <person name="Ren L."/>
            <person name="Wei S."/>
            <person name="Kumari S."/>
            <person name="Faga B."/>
            <person name="Levy M.J."/>
            <person name="McMahan L."/>
            <person name="Van Buren P."/>
            <person name="Vaughn M.W."/>
            <person name="Ying K."/>
            <person name="Yeh C.-T."/>
            <person name="Emrich S.J."/>
            <person name="Jia Y."/>
            <person name="Kalyanaraman A."/>
            <person name="Hsia A.-P."/>
            <person name="Barbazuk W.B."/>
            <person name="Baucom R.S."/>
            <person name="Brutnell T.P."/>
            <person name="Carpita N.C."/>
            <person name="Chaparro C."/>
            <person name="Chia J.-M."/>
            <person name="Deragon J.-M."/>
            <person name="Estill J.C."/>
            <person name="Fu Y."/>
            <person name="Jeddeloh J.A."/>
            <person name="Han Y."/>
            <person name="Lee H."/>
            <person name="Li P."/>
            <person name="Lisch D.R."/>
            <person name="Liu S."/>
            <person name="Liu Z."/>
            <person name="Nagel D.H."/>
            <person name="McCann M.C."/>
            <person name="SanMiguel P."/>
            <person name="Myers A.M."/>
            <person name="Nettleton D."/>
            <person name="Nguyen J."/>
            <person name="Penning B.W."/>
            <person name="Ponnala L."/>
            <person name="Schneider K.L."/>
            <person name="Schwartz D.C."/>
            <person name="Sharma A."/>
            <person name="Soderlund C."/>
            <person name="Springer N.M."/>
            <person name="Sun Q."/>
            <person name="Wang H."/>
            <person name="Waterman M."/>
            <person name="Westerman R."/>
            <person name="Wolfgruber T.K."/>
            <person name="Yang L."/>
            <person name="Yu Y."/>
            <person name="Zhang L."/>
            <person name="Zhou S."/>
            <person name="Zhu Q."/>
            <person name="Bennetzen J.L."/>
            <person name="Dawe R.K."/>
            <person name="Jiang J."/>
            <person name="Jiang N."/>
            <person name="Presting G.G."/>
            <person name="Wessler S.R."/>
            <person name="Aluru S."/>
            <person name="Martienssen R.A."/>
            <person name="Clifton S.W."/>
            <person name="McCombie W.R."/>
            <person name="Wing R.A."/>
            <person name="Wilson R.K."/>
        </authorList>
    </citation>
    <scope>NUCLEOTIDE SEQUENCE [LARGE SCALE GENOMIC DNA]</scope>
    <source>
        <strain evidence="2">cv. B73</strain>
    </source>
</reference>
<organism evidence="1 2">
    <name type="scientific">Zea mays</name>
    <name type="common">Maize</name>
    <dbReference type="NCBI Taxonomy" id="4577"/>
    <lineage>
        <taxon>Eukaryota</taxon>
        <taxon>Viridiplantae</taxon>
        <taxon>Streptophyta</taxon>
        <taxon>Embryophyta</taxon>
        <taxon>Tracheophyta</taxon>
        <taxon>Spermatophyta</taxon>
        <taxon>Magnoliopsida</taxon>
        <taxon>Liliopsida</taxon>
        <taxon>Poales</taxon>
        <taxon>Poaceae</taxon>
        <taxon>PACMAD clade</taxon>
        <taxon>Panicoideae</taxon>
        <taxon>Andropogonodae</taxon>
        <taxon>Andropogoneae</taxon>
        <taxon>Tripsacinae</taxon>
        <taxon>Zea</taxon>
    </lineage>
</organism>